<protein>
    <recommendedName>
        <fullName evidence="3">Small ribosomal subunit biogenesis GTPase RsgA</fullName>
        <ecNumber evidence="3">3.6.1.-</ecNumber>
    </recommendedName>
</protein>
<dbReference type="PANTHER" id="PTHR32120:SF11">
    <property type="entry name" value="SMALL RIBOSOMAL SUBUNIT BIOGENESIS GTPASE RSGA 1, MITOCHONDRIAL-RELATED"/>
    <property type="match status" value="1"/>
</dbReference>
<keyword evidence="3" id="KW-0963">Cytoplasm</keyword>
<reference evidence="6 7" key="1">
    <citation type="submission" date="2018-10" db="EMBL/GenBank/DDBJ databases">
        <title>Genomic Encyclopedia of Archaeal and Bacterial Type Strains, Phase II (KMG-II): from individual species to whole genera.</title>
        <authorList>
            <person name="Goeker M."/>
        </authorList>
    </citation>
    <scope>NUCLEOTIDE SEQUENCE [LARGE SCALE GENOMIC DNA]</scope>
    <source>
        <strain evidence="6 7">VM1</strain>
    </source>
</reference>
<feature type="binding site" evidence="3">
    <location>
        <position position="252"/>
    </location>
    <ligand>
        <name>Zn(2+)</name>
        <dbReference type="ChEBI" id="CHEBI:29105"/>
    </ligand>
</feature>
<dbReference type="InterPro" id="IPR004881">
    <property type="entry name" value="Ribosome_biogen_GTPase_RsgA"/>
</dbReference>
<keyword evidence="3" id="KW-0479">Metal-binding</keyword>
<dbReference type="PROSITE" id="PS50936">
    <property type="entry name" value="ENGC_GTPASE"/>
    <property type="match status" value="1"/>
</dbReference>
<proteinExistence type="inferred from homology"/>
<dbReference type="AlphaFoldDB" id="A0A3M0BLS4"/>
<evidence type="ECO:0000259" key="5">
    <source>
        <dbReference type="PROSITE" id="PS51721"/>
    </source>
</evidence>
<keyword evidence="3" id="KW-0690">Ribosome biogenesis</keyword>
<dbReference type="HAMAP" id="MF_01820">
    <property type="entry name" value="GTPase_RsgA"/>
    <property type="match status" value="1"/>
</dbReference>
<evidence type="ECO:0000313" key="6">
    <source>
        <dbReference type="EMBL" id="RMA97229.1"/>
    </source>
</evidence>
<evidence type="ECO:0000256" key="2">
    <source>
        <dbReference type="ARBA" id="ARBA00023134"/>
    </source>
</evidence>
<dbReference type="InterPro" id="IPR030378">
    <property type="entry name" value="G_CP_dom"/>
</dbReference>
<dbReference type="Gene3D" id="2.40.50.140">
    <property type="entry name" value="Nucleic acid-binding proteins"/>
    <property type="match status" value="1"/>
</dbReference>
<accession>A0A3M0BLS4</accession>
<dbReference type="PROSITE" id="PS51721">
    <property type="entry name" value="G_CP"/>
    <property type="match status" value="1"/>
</dbReference>
<evidence type="ECO:0000259" key="4">
    <source>
        <dbReference type="PROSITE" id="PS50936"/>
    </source>
</evidence>
<dbReference type="CDD" id="cd01854">
    <property type="entry name" value="YjeQ_EngC"/>
    <property type="match status" value="1"/>
</dbReference>
<dbReference type="GO" id="GO:0005525">
    <property type="term" value="F:GTP binding"/>
    <property type="evidence" value="ECO:0007669"/>
    <property type="project" value="UniProtKB-UniRule"/>
</dbReference>
<dbReference type="PANTHER" id="PTHR32120">
    <property type="entry name" value="SMALL RIBOSOMAL SUBUNIT BIOGENESIS GTPASE RSGA"/>
    <property type="match status" value="1"/>
</dbReference>
<feature type="domain" description="EngC GTPase" evidence="4">
    <location>
        <begin position="71"/>
        <end position="220"/>
    </location>
</feature>
<keyword evidence="2 3" id="KW-0342">GTP-binding</keyword>
<dbReference type="Proteomes" id="UP000280842">
    <property type="component" value="Unassembled WGS sequence"/>
</dbReference>
<feature type="binding site" evidence="3">
    <location>
        <begin position="165"/>
        <end position="173"/>
    </location>
    <ligand>
        <name>GTP</name>
        <dbReference type="ChEBI" id="CHEBI:37565"/>
    </ligand>
</feature>
<keyword evidence="3" id="KW-0378">Hydrolase</keyword>
<feature type="binding site" evidence="3">
    <location>
        <position position="245"/>
    </location>
    <ligand>
        <name>Zn(2+)</name>
        <dbReference type="ChEBI" id="CHEBI:29105"/>
    </ligand>
</feature>
<comment type="caution">
    <text evidence="6">The sequence shown here is derived from an EMBL/GenBank/DDBJ whole genome shotgun (WGS) entry which is preliminary data.</text>
</comment>
<feature type="binding site" evidence="3">
    <location>
        <position position="258"/>
    </location>
    <ligand>
        <name>Zn(2+)</name>
        <dbReference type="ChEBI" id="CHEBI:29105"/>
    </ligand>
</feature>
<dbReference type="Gene3D" id="3.40.50.300">
    <property type="entry name" value="P-loop containing nucleotide triphosphate hydrolases"/>
    <property type="match status" value="1"/>
</dbReference>
<name>A0A3M0BLS4_9AQUI</name>
<dbReference type="EMBL" id="REFO01000011">
    <property type="protein sequence ID" value="RMA97229.1"/>
    <property type="molecule type" value="Genomic_DNA"/>
</dbReference>
<dbReference type="InterPro" id="IPR027417">
    <property type="entry name" value="P-loop_NTPase"/>
</dbReference>
<dbReference type="GO" id="GO:0003924">
    <property type="term" value="F:GTPase activity"/>
    <property type="evidence" value="ECO:0007669"/>
    <property type="project" value="UniProtKB-UniRule"/>
</dbReference>
<dbReference type="InterPro" id="IPR010914">
    <property type="entry name" value="RsgA_GTPase_dom"/>
</dbReference>
<comment type="subcellular location">
    <subcellularLocation>
        <location evidence="3">Cytoplasm</location>
    </subcellularLocation>
</comment>
<dbReference type="GO" id="GO:0019843">
    <property type="term" value="F:rRNA binding"/>
    <property type="evidence" value="ECO:0007669"/>
    <property type="project" value="UniProtKB-KW"/>
</dbReference>
<dbReference type="GO" id="GO:0042274">
    <property type="term" value="P:ribosomal small subunit biogenesis"/>
    <property type="evidence" value="ECO:0007669"/>
    <property type="project" value="UniProtKB-UniRule"/>
</dbReference>
<gene>
    <name evidence="3" type="primary">rsgA</name>
    <name evidence="6" type="ORF">CLV39_0886</name>
</gene>
<evidence type="ECO:0000313" key="7">
    <source>
        <dbReference type="Proteomes" id="UP000280842"/>
    </source>
</evidence>
<keyword evidence="3" id="KW-0699">rRNA-binding</keyword>
<comment type="cofactor">
    <cofactor evidence="3">
        <name>Zn(2+)</name>
        <dbReference type="ChEBI" id="CHEBI:29105"/>
    </cofactor>
    <text evidence="3">Binds 1 zinc ion per subunit.</text>
</comment>
<dbReference type="GO" id="GO:0005737">
    <property type="term" value="C:cytoplasm"/>
    <property type="evidence" value="ECO:0007669"/>
    <property type="project" value="UniProtKB-SubCell"/>
</dbReference>
<dbReference type="EC" id="3.6.1.-" evidence="3"/>
<dbReference type="RefSeq" id="WP_121923014.1">
    <property type="nucleotide sequence ID" value="NZ_REFO01000011.1"/>
</dbReference>
<feature type="binding site" evidence="3">
    <location>
        <position position="250"/>
    </location>
    <ligand>
        <name>Zn(2+)</name>
        <dbReference type="ChEBI" id="CHEBI:29105"/>
    </ligand>
</feature>
<dbReference type="SUPFAM" id="SSF52540">
    <property type="entry name" value="P-loop containing nucleoside triphosphate hydrolases"/>
    <property type="match status" value="1"/>
</dbReference>
<dbReference type="InterPro" id="IPR012340">
    <property type="entry name" value="NA-bd_OB-fold"/>
</dbReference>
<keyword evidence="3" id="KW-0862">Zinc</keyword>
<keyword evidence="1 3" id="KW-0547">Nucleotide-binding</keyword>
<evidence type="ECO:0000256" key="1">
    <source>
        <dbReference type="ARBA" id="ARBA00022741"/>
    </source>
</evidence>
<keyword evidence="3" id="KW-0694">RNA-binding</keyword>
<dbReference type="OrthoDB" id="9809485at2"/>
<comment type="similarity">
    <text evidence="3">Belongs to the TRAFAC class YlqF/YawG GTPase family. RsgA subfamily.</text>
</comment>
<keyword evidence="7" id="KW-1185">Reference proteome</keyword>
<organism evidence="6 7">
    <name type="scientific">Hydrogenothermus marinus</name>
    <dbReference type="NCBI Taxonomy" id="133270"/>
    <lineage>
        <taxon>Bacteria</taxon>
        <taxon>Pseudomonadati</taxon>
        <taxon>Aquificota</taxon>
        <taxon>Aquificia</taxon>
        <taxon>Aquificales</taxon>
        <taxon>Hydrogenothermaceae</taxon>
        <taxon>Hydrogenothermus</taxon>
    </lineage>
</organism>
<dbReference type="Gene3D" id="1.10.40.50">
    <property type="entry name" value="Probable gtpase engc, domain 3"/>
    <property type="match status" value="1"/>
</dbReference>
<dbReference type="Pfam" id="PF03193">
    <property type="entry name" value="RsgA_GTPase"/>
    <property type="match status" value="1"/>
</dbReference>
<feature type="binding site" evidence="3">
    <location>
        <begin position="111"/>
        <end position="114"/>
    </location>
    <ligand>
        <name>GTP</name>
        <dbReference type="ChEBI" id="CHEBI:37565"/>
    </ligand>
</feature>
<dbReference type="GO" id="GO:0046872">
    <property type="term" value="F:metal ion binding"/>
    <property type="evidence" value="ECO:0007669"/>
    <property type="project" value="UniProtKB-KW"/>
</dbReference>
<sequence length="285" mass="32368">MKKGLVVDREAKYIGVYIDGKVYTGIPRKKVLKKTKIYAGDYVLGKIIDNENFAIEQIENRKNLLIRPKVANVDKALILQTLKMPPFDDFLLDNLLVIYDYFQVEPVIVFNKIDLLNEEENKELTDIENLYKNAGYQVYKVSTKTGEGIDKLKKSLEGDIIITAGPSGTGKSSLVSKILNIDLETGDVSKKTERGRHTTTGIKLFKFGENSFIADTPGFSSVDASLFMDKKEIKNHFREFLRYSCKFSDCTHTKEPGCKVKEAVEKGEISPKRYENYLKILEKAK</sequence>
<evidence type="ECO:0000256" key="3">
    <source>
        <dbReference type="HAMAP-Rule" id="MF_01820"/>
    </source>
</evidence>
<feature type="domain" description="CP-type G" evidence="5">
    <location>
        <begin position="62"/>
        <end position="222"/>
    </location>
</feature>
<comment type="function">
    <text evidence="3">One of several proteins that assist in the late maturation steps of the functional core of the 30S ribosomal subunit. Helps release RbfA from mature subunits. May play a role in the assembly of ribosomal proteins into the subunit. Circularly permuted GTPase that catalyzes slow GTP hydrolysis, GTPase activity is stimulated by the 30S ribosomal subunit.</text>
</comment>
<dbReference type="NCBIfam" id="TIGR00157">
    <property type="entry name" value="ribosome small subunit-dependent GTPase A"/>
    <property type="match status" value="1"/>
</dbReference>
<comment type="subunit">
    <text evidence="3">Monomer. Associates with 30S ribosomal subunit, binds 16S rRNA.</text>
</comment>